<feature type="compositionally biased region" description="Acidic residues" evidence="3">
    <location>
        <begin position="223"/>
        <end position="239"/>
    </location>
</feature>
<keyword evidence="2" id="KW-0175">Coiled coil</keyword>
<reference evidence="6" key="2">
    <citation type="journal article" date="2018" name="BMC Genomics">
        <title>A manually annotated Actinidia chinensis var. chinensis (kiwifruit) genome highlights the challenges associated with draft genomes and gene prediction in plants.</title>
        <authorList>
            <person name="Pilkington S.M."/>
            <person name="Crowhurst R."/>
            <person name="Hilario E."/>
            <person name="Nardozza S."/>
            <person name="Fraser L."/>
            <person name="Peng Y."/>
            <person name="Gunaseelan K."/>
            <person name="Simpson R."/>
            <person name="Tahir J."/>
            <person name="Deroles S.C."/>
            <person name="Templeton K."/>
            <person name="Luo Z."/>
            <person name="Davy M."/>
            <person name="Cheng C."/>
            <person name="McNeilage M."/>
            <person name="Scaglione D."/>
            <person name="Liu Y."/>
            <person name="Zhang Q."/>
            <person name="Datson P."/>
            <person name="De Silva N."/>
            <person name="Gardiner S.E."/>
            <person name="Bassett H."/>
            <person name="Chagne D."/>
            <person name="McCallum J."/>
            <person name="Dzierzon H."/>
            <person name="Deng C."/>
            <person name="Wang Y.Y."/>
            <person name="Barron L."/>
            <person name="Manako K."/>
            <person name="Bowen J."/>
            <person name="Foster T.M."/>
            <person name="Erridge Z.A."/>
            <person name="Tiffin H."/>
            <person name="Waite C.N."/>
            <person name="Davies K.M."/>
            <person name="Grierson E.P."/>
            <person name="Laing W.A."/>
            <person name="Kirk R."/>
            <person name="Chen X."/>
            <person name="Wood M."/>
            <person name="Montefiori M."/>
            <person name="Brummell D.A."/>
            <person name="Schwinn K.E."/>
            <person name="Catanach A."/>
            <person name="Fullerton C."/>
            <person name="Li D."/>
            <person name="Meiyalaghan S."/>
            <person name="Nieuwenhuizen N."/>
            <person name="Read N."/>
            <person name="Prakash R."/>
            <person name="Hunter D."/>
            <person name="Zhang H."/>
            <person name="McKenzie M."/>
            <person name="Knabel M."/>
            <person name="Harris A."/>
            <person name="Allan A.C."/>
            <person name="Gleave A."/>
            <person name="Chen A."/>
            <person name="Janssen B.J."/>
            <person name="Plunkett B."/>
            <person name="Ampomah-Dwamena C."/>
            <person name="Voogd C."/>
            <person name="Leif D."/>
            <person name="Lafferty D."/>
            <person name="Souleyre E.J.F."/>
            <person name="Varkonyi-Gasic E."/>
            <person name="Gambi F."/>
            <person name="Hanley J."/>
            <person name="Yao J.L."/>
            <person name="Cheung J."/>
            <person name="David K.M."/>
            <person name="Warren B."/>
            <person name="Marsh K."/>
            <person name="Snowden K.C."/>
            <person name="Lin-Wang K."/>
            <person name="Brian L."/>
            <person name="Martinez-Sanchez M."/>
            <person name="Wang M."/>
            <person name="Ileperuma N."/>
            <person name="Macnee N."/>
            <person name="Campin R."/>
            <person name="McAtee P."/>
            <person name="Drummond R.S.M."/>
            <person name="Espley R.V."/>
            <person name="Ireland H.S."/>
            <person name="Wu R."/>
            <person name="Atkinson R.G."/>
            <person name="Karunairetnam S."/>
            <person name="Bulley S."/>
            <person name="Chunkath S."/>
            <person name="Hanley Z."/>
            <person name="Storey R."/>
            <person name="Thrimawithana A.H."/>
            <person name="Thomson S."/>
            <person name="David C."/>
            <person name="Testolin R."/>
            <person name="Huang H."/>
            <person name="Hellens R.P."/>
            <person name="Schaffer R.J."/>
        </authorList>
    </citation>
    <scope>NUCLEOTIDE SEQUENCE [LARGE SCALE GENOMIC DNA]</scope>
    <source>
        <strain evidence="6">cv. Red5</strain>
    </source>
</reference>
<dbReference type="AlphaFoldDB" id="A0A2R6QNY5"/>
<keyword evidence="1" id="KW-0862">Zinc</keyword>
<evidence type="ECO:0000256" key="1">
    <source>
        <dbReference type="PROSITE-ProRule" id="PRU00047"/>
    </source>
</evidence>
<proteinExistence type="predicted"/>
<dbReference type="Proteomes" id="UP000241394">
    <property type="component" value="Chromosome LG14"/>
</dbReference>
<accession>A0A2R6QNY5</accession>
<feature type="region of interest" description="Disordered" evidence="3">
    <location>
        <begin position="208"/>
        <end position="239"/>
    </location>
</feature>
<dbReference type="Pfam" id="PF14223">
    <property type="entry name" value="Retrotran_gag_2"/>
    <property type="match status" value="1"/>
</dbReference>
<dbReference type="OrthoDB" id="1698982at2759"/>
<reference evidence="5 6" key="1">
    <citation type="submission" date="2017-07" db="EMBL/GenBank/DDBJ databases">
        <title>An improved, manually edited Actinidia chinensis var. chinensis (kiwifruit) genome highlights the challenges associated with draft genomes and gene prediction in plants.</title>
        <authorList>
            <person name="Pilkington S."/>
            <person name="Crowhurst R."/>
            <person name="Hilario E."/>
            <person name="Nardozza S."/>
            <person name="Fraser L."/>
            <person name="Peng Y."/>
            <person name="Gunaseelan K."/>
            <person name="Simpson R."/>
            <person name="Tahir J."/>
            <person name="Deroles S."/>
            <person name="Templeton K."/>
            <person name="Luo Z."/>
            <person name="Davy M."/>
            <person name="Cheng C."/>
            <person name="Mcneilage M."/>
            <person name="Scaglione D."/>
            <person name="Liu Y."/>
            <person name="Zhang Q."/>
            <person name="Datson P."/>
            <person name="De Silva N."/>
            <person name="Gardiner S."/>
            <person name="Bassett H."/>
            <person name="Chagne D."/>
            <person name="Mccallum J."/>
            <person name="Dzierzon H."/>
            <person name="Deng C."/>
            <person name="Wang Y.-Y."/>
            <person name="Barron N."/>
            <person name="Manako K."/>
            <person name="Bowen J."/>
            <person name="Foster T."/>
            <person name="Erridge Z."/>
            <person name="Tiffin H."/>
            <person name="Waite C."/>
            <person name="Davies K."/>
            <person name="Grierson E."/>
            <person name="Laing W."/>
            <person name="Kirk R."/>
            <person name="Chen X."/>
            <person name="Wood M."/>
            <person name="Montefiori M."/>
            <person name="Brummell D."/>
            <person name="Schwinn K."/>
            <person name="Catanach A."/>
            <person name="Fullerton C."/>
            <person name="Li D."/>
            <person name="Meiyalaghan S."/>
            <person name="Nieuwenhuizen N."/>
            <person name="Read N."/>
            <person name="Prakash R."/>
            <person name="Hunter D."/>
            <person name="Zhang H."/>
            <person name="Mckenzie M."/>
            <person name="Knabel M."/>
            <person name="Harris A."/>
            <person name="Allan A."/>
            <person name="Chen A."/>
            <person name="Janssen B."/>
            <person name="Plunkett B."/>
            <person name="Dwamena C."/>
            <person name="Voogd C."/>
            <person name="Leif D."/>
            <person name="Lafferty D."/>
            <person name="Souleyre E."/>
            <person name="Varkonyi-Gasic E."/>
            <person name="Gambi F."/>
            <person name="Hanley J."/>
            <person name="Yao J.-L."/>
            <person name="Cheung J."/>
            <person name="David K."/>
            <person name="Warren B."/>
            <person name="Marsh K."/>
            <person name="Snowden K."/>
            <person name="Lin-Wang K."/>
            <person name="Brian L."/>
            <person name="Martinez-Sanchez M."/>
            <person name="Wang M."/>
            <person name="Ileperuma N."/>
            <person name="Macnee N."/>
            <person name="Campin R."/>
            <person name="Mcatee P."/>
            <person name="Drummond R."/>
            <person name="Espley R."/>
            <person name="Ireland H."/>
            <person name="Wu R."/>
            <person name="Atkinson R."/>
            <person name="Karunairetnam S."/>
            <person name="Bulley S."/>
            <person name="Chunkath S."/>
            <person name="Hanley Z."/>
            <person name="Storey R."/>
            <person name="Thrimawithana A."/>
            <person name="Thomson S."/>
            <person name="David C."/>
            <person name="Testolin R."/>
        </authorList>
    </citation>
    <scope>NUCLEOTIDE SEQUENCE [LARGE SCALE GENOMIC DNA]</scope>
    <source>
        <strain evidence="6">cv. Red5</strain>
        <tissue evidence="5">Young leaf</tissue>
    </source>
</reference>
<organism evidence="5 6">
    <name type="scientific">Actinidia chinensis var. chinensis</name>
    <name type="common">Chinese soft-hair kiwi</name>
    <dbReference type="NCBI Taxonomy" id="1590841"/>
    <lineage>
        <taxon>Eukaryota</taxon>
        <taxon>Viridiplantae</taxon>
        <taxon>Streptophyta</taxon>
        <taxon>Embryophyta</taxon>
        <taxon>Tracheophyta</taxon>
        <taxon>Spermatophyta</taxon>
        <taxon>Magnoliopsida</taxon>
        <taxon>eudicotyledons</taxon>
        <taxon>Gunneridae</taxon>
        <taxon>Pentapetalae</taxon>
        <taxon>asterids</taxon>
        <taxon>Ericales</taxon>
        <taxon>Actinidiaceae</taxon>
        <taxon>Actinidia</taxon>
    </lineage>
</organism>
<protein>
    <submittedName>
        <fullName evidence="5">Myosin-9 like</fullName>
    </submittedName>
</protein>
<comment type="caution">
    <text evidence="5">The sequence shown here is derived from an EMBL/GenBank/DDBJ whole genome shotgun (WGS) entry which is preliminary data.</text>
</comment>
<dbReference type="SMART" id="SM00343">
    <property type="entry name" value="ZnF_C2HC"/>
    <property type="match status" value="2"/>
</dbReference>
<name>A0A2R6QNY5_ACTCC</name>
<keyword evidence="1" id="KW-0479">Metal-binding</keyword>
<dbReference type="OMA" id="SIDERVW"/>
<evidence type="ECO:0000256" key="2">
    <source>
        <dbReference type="SAM" id="Coils"/>
    </source>
</evidence>
<dbReference type="Gene3D" id="4.10.60.10">
    <property type="entry name" value="Zinc finger, CCHC-type"/>
    <property type="match status" value="1"/>
</dbReference>
<evidence type="ECO:0000313" key="5">
    <source>
        <dbReference type="EMBL" id="PSS11649.1"/>
    </source>
</evidence>
<dbReference type="PANTHER" id="PTHR35317:SF23">
    <property type="entry name" value="OS04G0629600 PROTEIN"/>
    <property type="match status" value="1"/>
</dbReference>
<dbReference type="PROSITE" id="PS50158">
    <property type="entry name" value="ZF_CCHC"/>
    <property type="match status" value="1"/>
</dbReference>
<evidence type="ECO:0000259" key="4">
    <source>
        <dbReference type="PROSITE" id="PS50158"/>
    </source>
</evidence>
<dbReference type="Gramene" id="PSS11649">
    <property type="protein sequence ID" value="PSS11649"/>
    <property type="gene ID" value="CEY00_Acc15922"/>
</dbReference>
<gene>
    <name evidence="5" type="ORF">CEY00_Acc15922</name>
</gene>
<dbReference type="InParanoid" id="A0A2R6QNY5"/>
<dbReference type="EMBL" id="NKQK01000014">
    <property type="protein sequence ID" value="PSS11649.1"/>
    <property type="molecule type" value="Genomic_DNA"/>
</dbReference>
<feature type="domain" description="CCHC-type" evidence="4">
    <location>
        <begin position="403"/>
        <end position="419"/>
    </location>
</feature>
<sequence length="520" mass="59172">MRAFLKSIDERVWLAVVNGWTPPTTTTETVTTLKPTTLWDKTDFDSCGWNSKAMNAIFNGVTAEEFRRISNCEIAKEAWDILQITHEGTTTVKIAKLQRLTTAFETLRMEDDENFDQFYFKLSDIVNSSFNLGEQISPSKIVRKILRSLPERFQAKVTAIEESRDVDSIKGSKVLTVTWSDSEKEEESDSGDEIENYTAFMTSAVKTTKTSSKASDTEKSDESDGVVGSVEEESDDEDISELQQAYNQLYKESYKLANSNVKLSKRLKEALEEVDSLKKVNDDTQVEISQLKNHRTTLTDKVRFLEKDAFDREGFKKALEDKVQKLETELANVHLSFKKFDAGSQKIDEIWNAQRTSFDMTGIGYKEKATTSSQLASKPYSTKAQGTSSMPNIEIMPTKFVPKCHQCGVKGHIRPHCPRLETKHVHAQFITSQVKPKHPKVIQSPKFNPICHHCGVFGHIRPYCYKLNRVSSSHAYNRPRIILTPHEFIDKPKVTIMWVRKSDLESLRAPKKFVGESLVE</sequence>
<dbReference type="STRING" id="1590841.A0A2R6QNY5"/>
<dbReference type="InterPro" id="IPR001878">
    <property type="entry name" value="Znf_CCHC"/>
</dbReference>
<feature type="coiled-coil region" evidence="2">
    <location>
        <begin position="260"/>
        <end position="336"/>
    </location>
</feature>
<dbReference type="GO" id="GO:0003676">
    <property type="term" value="F:nucleic acid binding"/>
    <property type="evidence" value="ECO:0007669"/>
    <property type="project" value="InterPro"/>
</dbReference>
<dbReference type="GO" id="GO:0008270">
    <property type="term" value="F:zinc ion binding"/>
    <property type="evidence" value="ECO:0007669"/>
    <property type="project" value="UniProtKB-KW"/>
</dbReference>
<dbReference type="Gene3D" id="1.20.5.340">
    <property type="match status" value="1"/>
</dbReference>
<dbReference type="PANTHER" id="PTHR35317">
    <property type="entry name" value="OS04G0629600 PROTEIN"/>
    <property type="match status" value="1"/>
</dbReference>
<keyword evidence="1" id="KW-0863">Zinc-finger</keyword>
<evidence type="ECO:0000313" key="6">
    <source>
        <dbReference type="Proteomes" id="UP000241394"/>
    </source>
</evidence>
<evidence type="ECO:0000256" key="3">
    <source>
        <dbReference type="SAM" id="MobiDB-lite"/>
    </source>
</evidence>
<keyword evidence="6" id="KW-1185">Reference proteome</keyword>